<accession>A0A2I3RUC5</accession>
<dbReference type="GeneTree" id="ENSGT00390000001795"/>
<dbReference type="AlphaFoldDB" id="A0A2I3RUC5"/>
<proteinExistence type="predicted"/>
<name>A0A2I3RUC5_PANTR</name>
<evidence type="ECO:0000313" key="2">
    <source>
        <dbReference type="Proteomes" id="UP000002277"/>
    </source>
</evidence>
<dbReference type="EMBL" id="AACZ04070754">
    <property type="status" value="NOT_ANNOTATED_CDS"/>
    <property type="molecule type" value="Genomic_DNA"/>
</dbReference>
<reference evidence="1 2" key="1">
    <citation type="journal article" date="2005" name="Nature">
        <title>Initial sequence of the chimpanzee genome and comparison with the human genome.</title>
        <authorList>
            <consortium name="Chimpanzee sequencing and analysis consortium"/>
        </authorList>
    </citation>
    <scope>NUCLEOTIDE SEQUENCE [LARGE SCALE GENOMIC DNA]</scope>
</reference>
<protein>
    <submittedName>
        <fullName evidence="1">Uncharacterized protein</fullName>
    </submittedName>
</protein>
<sequence>MAGLSLKSLLVLSLFRTWDKWWLDFQLAHGSLFNLQCIISPVVVPHCFQGKRVLTSKLDFGKLGRDLSLELKPLGVPCDLACPLLSSLTHKETLSLSGMTRRASLGITKAKRNIKCEIQ</sequence>
<dbReference type="Bgee" id="ENSPTRG00000043370">
    <property type="expression patterns" value="Expressed in spleen and 15 other cell types or tissues"/>
</dbReference>
<dbReference type="Ensembl" id="ENSPTRT00000098444.1">
    <property type="protein sequence ID" value="ENSPTRP00000068220.1"/>
    <property type="gene ID" value="ENSPTRG00000043370.1"/>
</dbReference>
<reference evidence="1" key="3">
    <citation type="submission" date="2025-09" db="UniProtKB">
        <authorList>
            <consortium name="Ensembl"/>
        </authorList>
    </citation>
    <scope>IDENTIFICATION</scope>
</reference>
<dbReference type="Proteomes" id="UP000002277">
    <property type="component" value="Chromosome 10"/>
</dbReference>
<organism evidence="1 2">
    <name type="scientific">Pan troglodytes</name>
    <name type="common">Chimpanzee</name>
    <dbReference type="NCBI Taxonomy" id="9598"/>
    <lineage>
        <taxon>Eukaryota</taxon>
        <taxon>Metazoa</taxon>
        <taxon>Chordata</taxon>
        <taxon>Craniata</taxon>
        <taxon>Vertebrata</taxon>
        <taxon>Euteleostomi</taxon>
        <taxon>Mammalia</taxon>
        <taxon>Eutheria</taxon>
        <taxon>Euarchontoglires</taxon>
        <taxon>Primates</taxon>
        <taxon>Haplorrhini</taxon>
        <taxon>Catarrhini</taxon>
        <taxon>Hominidae</taxon>
        <taxon>Pan</taxon>
    </lineage>
</organism>
<evidence type="ECO:0000313" key="1">
    <source>
        <dbReference type="Ensembl" id="ENSPTRP00000068220.1"/>
    </source>
</evidence>
<keyword evidence="2" id="KW-1185">Reference proteome</keyword>
<dbReference type="OMA" id="FRTWNKW"/>
<reference evidence="1" key="2">
    <citation type="submission" date="2025-08" db="UniProtKB">
        <authorList>
            <consortium name="Ensembl"/>
        </authorList>
    </citation>
    <scope>IDENTIFICATION</scope>
</reference>
<dbReference type="InParanoid" id="A0A2I3RUC5"/>